<feature type="transmembrane region" description="Helical" evidence="7">
    <location>
        <begin position="81"/>
        <end position="102"/>
    </location>
</feature>
<dbReference type="Pfam" id="PF00528">
    <property type="entry name" value="BPD_transp_1"/>
    <property type="match status" value="1"/>
</dbReference>
<dbReference type="InterPro" id="IPR000515">
    <property type="entry name" value="MetI-like"/>
</dbReference>
<dbReference type="EMBL" id="CP134879">
    <property type="protein sequence ID" value="WNM25525.1"/>
    <property type="molecule type" value="Genomic_DNA"/>
</dbReference>
<accession>A0AA96FA36</accession>
<dbReference type="InterPro" id="IPR005769">
    <property type="entry name" value="PhnE/PtxC"/>
</dbReference>
<feature type="transmembrane region" description="Helical" evidence="7">
    <location>
        <begin position="242"/>
        <end position="263"/>
    </location>
</feature>
<dbReference type="InterPro" id="IPR035906">
    <property type="entry name" value="MetI-like_sf"/>
</dbReference>
<organism evidence="9 10">
    <name type="scientific">Demequina capsici</name>
    <dbReference type="NCBI Taxonomy" id="3075620"/>
    <lineage>
        <taxon>Bacteria</taxon>
        <taxon>Bacillati</taxon>
        <taxon>Actinomycetota</taxon>
        <taxon>Actinomycetes</taxon>
        <taxon>Micrococcales</taxon>
        <taxon>Demequinaceae</taxon>
        <taxon>Demequina</taxon>
    </lineage>
</organism>
<dbReference type="PANTHER" id="PTHR30043:SF1">
    <property type="entry name" value="ABC TRANSPORT SYSTEM PERMEASE PROTEIN P69"/>
    <property type="match status" value="1"/>
</dbReference>
<dbReference type="NCBIfam" id="TIGR01097">
    <property type="entry name" value="PhnE"/>
    <property type="match status" value="1"/>
</dbReference>
<keyword evidence="10" id="KW-1185">Reference proteome</keyword>
<evidence type="ECO:0000256" key="1">
    <source>
        <dbReference type="ARBA" id="ARBA00004651"/>
    </source>
</evidence>
<feature type="transmembrane region" description="Helical" evidence="7">
    <location>
        <begin position="129"/>
        <end position="153"/>
    </location>
</feature>
<evidence type="ECO:0000256" key="4">
    <source>
        <dbReference type="ARBA" id="ARBA00022692"/>
    </source>
</evidence>
<evidence type="ECO:0000313" key="10">
    <source>
        <dbReference type="Proteomes" id="UP001304125"/>
    </source>
</evidence>
<dbReference type="CDD" id="cd06261">
    <property type="entry name" value="TM_PBP2"/>
    <property type="match status" value="1"/>
</dbReference>
<dbReference type="GO" id="GO:0005886">
    <property type="term" value="C:plasma membrane"/>
    <property type="evidence" value="ECO:0007669"/>
    <property type="project" value="UniProtKB-SubCell"/>
</dbReference>
<sequence length="268" mass="29104">MTVASTVPTAAVRPRKPVPSRGLIVGLVVAVLITVWAAWQIDFTLAPLFTDFANGWVVVEQFLHPHWSFLTDSWDAWVETVSIAIIASFFGVGLGLVLAYMASSVTNRDARLYRATKWLLSVLRSLPDVAYVLIFVAIVGVGSLAGMLALFVFNIGIAAKLTSETIDAVDPGPLEAADASGAGTFSRARWAVQPQILPNFLSYALYVFELNIRASVVIGYAGGGGIGHLIQVQFARFNYENVSALVISMFVVVLVIDQLSQYLRRRLV</sequence>
<evidence type="ECO:0000313" key="9">
    <source>
        <dbReference type="EMBL" id="WNM25525.1"/>
    </source>
</evidence>
<evidence type="ECO:0000256" key="2">
    <source>
        <dbReference type="ARBA" id="ARBA00022448"/>
    </source>
</evidence>
<dbReference type="Proteomes" id="UP001304125">
    <property type="component" value="Chromosome"/>
</dbReference>
<proteinExistence type="inferred from homology"/>
<feature type="domain" description="ABC transmembrane type-1" evidence="8">
    <location>
        <begin position="77"/>
        <end position="260"/>
    </location>
</feature>
<dbReference type="RefSeq" id="WP_313500596.1">
    <property type="nucleotide sequence ID" value="NZ_CP134879.1"/>
</dbReference>
<evidence type="ECO:0000259" key="8">
    <source>
        <dbReference type="PROSITE" id="PS50928"/>
    </source>
</evidence>
<comment type="subcellular location">
    <subcellularLocation>
        <location evidence="1 7">Cell membrane</location>
        <topology evidence="1 7">Multi-pass membrane protein</topology>
    </subcellularLocation>
</comment>
<dbReference type="AlphaFoldDB" id="A0AA96FA36"/>
<keyword evidence="6 7" id="KW-0472">Membrane</keyword>
<keyword evidence="3" id="KW-1003">Cell membrane</keyword>
<feature type="transmembrane region" description="Helical" evidence="7">
    <location>
        <begin position="23"/>
        <end position="41"/>
    </location>
</feature>
<name>A0AA96FA36_9MICO</name>
<keyword evidence="2 7" id="KW-0813">Transport</keyword>
<dbReference type="Gene3D" id="1.10.3720.10">
    <property type="entry name" value="MetI-like"/>
    <property type="match status" value="1"/>
</dbReference>
<dbReference type="SUPFAM" id="SSF161098">
    <property type="entry name" value="MetI-like"/>
    <property type="match status" value="1"/>
</dbReference>
<keyword evidence="5 7" id="KW-1133">Transmembrane helix</keyword>
<evidence type="ECO:0000256" key="3">
    <source>
        <dbReference type="ARBA" id="ARBA00022475"/>
    </source>
</evidence>
<dbReference type="PROSITE" id="PS50928">
    <property type="entry name" value="ABC_TM1"/>
    <property type="match status" value="1"/>
</dbReference>
<evidence type="ECO:0000256" key="7">
    <source>
        <dbReference type="RuleBase" id="RU363032"/>
    </source>
</evidence>
<reference evidence="9 10" key="1">
    <citation type="submission" date="2023-09" db="EMBL/GenBank/DDBJ databases">
        <title>Demequina sp. a novel bacteria isolated from Capsicum annuum.</title>
        <authorList>
            <person name="Humaira Z."/>
            <person name="Lee J."/>
            <person name="Cho D."/>
        </authorList>
    </citation>
    <scope>NUCLEOTIDE SEQUENCE [LARGE SCALE GENOMIC DNA]</scope>
    <source>
        <strain evidence="9 10">OYTSA14</strain>
    </source>
</reference>
<comment type="similarity">
    <text evidence="7">Belongs to the binding-protein-dependent transport system permease family.</text>
</comment>
<dbReference type="GO" id="GO:0015416">
    <property type="term" value="F:ABC-type phosphonate transporter activity"/>
    <property type="evidence" value="ECO:0007669"/>
    <property type="project" value="InterPro"/>
</dbReference>
<protein>
    <submittedName>
        <fullName evidence="9">Phosphonate ABC transporter, permease protein PhnE</fullName>
    </submittedName>
</protein>
<evidence type="ECO:0000256" key="6">
    <source>
        <dbReference type="ARBA" id="ARBA00023136"/>
    </source>
</evidence>
<evidence type="ECO:0000256" key="5">
    <source>
        <dbReference type="ARBA" id="ARBA00022989"/>
    </source>
</evidence>
<keyword evidence="4 7" id="KW-0812">Transmembrane</keyword>
<gene>
    <name evidence="9" type="primary">phnE</name>
    <name evidence="9" type="ORF">RN606_05090</name>
</gene>
<dbReference type="PANTHER" id="PTHR30043">
    <property type="entry name" value="PHOSPHONATES TRANSPORT SYSTEM PERMEASE PROTEIN"/>
    <property type="match status" value="1"/>
</dbReference>